<dbReference type="eggNOG" id="COG0154">
    <property type="taxonomic scope" value="Bacteria"/>
</dbReference>
<dbReference type="PATRIC" id="fig|631454.5.peg.811"/>
<keyword evidence="4" id="KW-1185">Reference proteome</keyword>
<dbReference type="Gene3D" id="3.90.1300.10">
    <property type="entry name" value="Amidase signature (AS) domain"/>
    <property type="match status" value="1"/>
</dbReference>
<comment type="caution">
    <text evidence="3">The sequence shown here is derived from an EMBL/GenBank/DDBJ whole genome shotgun (WGS) entry which is preliminary data.</text>
</comment>
<dbReference type="EC" id="6.3.5.6" evidence="3"/>
<evidence type="ECO:0000313" key="3">
    <source>
        <dbReference type="EMBL" id="ESR26603.1"/>
    </source>
</evidence>
<dbReference type="InterPro" id="IPR036928">
    <property type="entry name" value="AS_sf"/>
</dbReference>
<organism evidence="3 4">
    <name type="scientific">Lutibaculum baratangense AMV1</name>
    <dbReference type="NCBI Taxonomy" id="631454"/>
    <lineage>
        <taxon>Bacteria</taxon>
        <taxon>Pseudomonadati</taxon>
        <taxon>Pseudomonadota</taxon>
        <taxon>Alphaproteobacteria</taxon>
        <taxon>Hyphomicrobiales</taxon>
        <taxon>Tepidamorphaceae</taxon>
        <taxon>Lutibaculum</taxon>
    </lineage>
</organism>
<dbReference type="STRING" id="631454.N177_0822"/>
<dbReference type="GO" id="GO:0050567">
    <property type="term" value="F:glutaminyl-tRNA synthase (glutamine-hydrolyzing) activity"/>
    <property type="evidence" value="ECO:0007669"/>
    <property type="project" value="UniProtKB-EC"/>
</dbReference>
<protein>
    <submittedName>
        <fullName evidence="3">Aspartyl-tRNA(Asn) amidotransferase subunit A</fullName>
        <ecNumber evidence="3">6.3.5.6</ecNumber>
        <ecNumber evidence="3">6.3.5.7</ecNumber>
    </submittedName>
</protein>
<dbReference type="EMBL" id="AWXZ01000014">
    <property type="protein sequence ID" value="ESR26603.1"/>
    <property type="molecule type" value="Genomic_DNA"/>
</dbReference>
<evidence type="ECO:0000313" key="4">
    <source>
        <dbReference type="Proteomes" id="UP000017819"/>
    </source>
</evidence>
<keyword evidence="3" id="KW-0436">Ligase</keyword>
<sequence length="453" mass="48510">MRARDRELTAMSATALAELIAKGTVTAVEATKAHLDRIDECDGEIGAWEHLDREFALRQAAMLDKHRASGAAIGPLHGVPVGIKDIIDVEGLPCEHGTPLDAGRRPAKDAHLVSRLRQSGAVILGKTVTTELAVFAPNRTTNPHDATRTPGGSSQGSAAAVAAHMAPLSVGTQTHGSVIRPASYCGVVGFKPSYGLISRAGVLTQSPTLDTIGGFSRTIEDVALLTDAMCGFDEDDTAMRLVAAPQLRATATSRPPLRPVLAFVRTPVWDQAEADVHQGFEELVAELGDCIEEVELPSPFQRAVELQRVIQMAEIARHYGPYYDRGREQLSPTMQGLIEEGRRVLAVDHMLARDWIKILYAGLEQVFERFDAIVTPAAVGEAPVGLESTGSPVFSTLWTYCGVPALTIPLLSGSHGMPIGVQLVGARGRDGRLLRTGRWLVEHLNQSAGRAVA</sequence>
<keyword evidence="3" id="KW-0808">Transferase</keyword>
<dbReference type="GO" id="GO:0050566">
    <property type="term" value="F:asparaginyl-tRNA synthase (glutamine-hydrolyzing) activity"/>
    <property type="evidence" value="ECO:0007669"/>
    <property type="project" value="UniProtKB-EC"/>
</dbReference>
<name>V4TLB1_9HYPH</name>
<dbReference type="GO" id="GO:0016740">
    <property type="term" value="F:transferase activity"/>
    <property type="evidence" value="ECO:0007669"/>
    <property type="project" value="UniProtKB-KW"/>
</dbReference>
<dbReference type="InterPro" id="IPR000120">
    <property type="entry name" value="Amidase"/>
</dbReference>
<comment type="similarity">
    <text evidence="1">Belongs to the amidase family.</text>
</comment>
<dbReference type="Proteomes" id="UP000017819">
    <property type="component" value="Unassembled WGS sequence"/>
</dbReference>
<dbReference type="EC" id="6.3.5.7" evidence="3"/>
<dbReference type="RefSeq" id="WP_023430970.1">
    <property type="nucleotide sequence ID" value="NZ_AWXZ01000014.1"/>
</dbReference>
<evidence type="ECO:0000256" key="1">
    <source>
        <dbReference type="ARBA" id="ARBA00009199"/>
    </source>
</evidence>
<dbReference type="PANTHER" id="PTHR11895">
    <property type="entry name" value="TRANSAMIDASE"/>
    <property type="match status" value="1"/>
</dbReference>
<evidence type="ECO:0000259" key="2">
    <source>
        <dbReference type="Pfam" id="PF01425"/>
    </source>
</evidence>
<proteinExistence type="inferred from homology"/>
<dbReference type="InterPro" id="IPR023631">
    <property type="entry name" value="Amidase_dom"/>
</dbReference>
<accession>V4TLB1</accession>
<reference evidence="3 4" key="1">
    <citation type="journal article" date="2014" name="Genome Announc.">
        <title>Draft Genome Sequence of Lutibaculum baratangense Strain AMV1T, Isolated from a Mud Volcano in Andamans, India.</title>
        <authorList>
            <person name="Singh A."/>
            <person name="Sreenivas A."/>
            <person name="Sathyanarayana Reddy G."/>
            <person name="Pinnaka A.K."/>
            <person name="Shivaji S."/>
        </authorList>
    </citation>
    <scope>NUCLEOTIDE SEQUENCE [LARGE SCALE GENOMIC DNA]</scope>
    <source>
        <strain evidence="3 4">AMV1</strain>
    </source>
</reference>
<dbReference type="SUPFAM" id="SSF75304">
    <property type="entry name" value="Amidase signature (AS) enzymes"/>
    <property type="match status" value="1"/>
</dbReference>
<feature type="domain" description="Amidase" evidence="2">
    <location>
        <begin position="29"/>
        <end position="434"/>
    </location>
</feature>
<dbReference type="PANTHER" id="PTHR11895:SF151">
    <property type="entry name" value="GLUTAMYL-TRNA(GLN) AMIDOTRANSFERASE SUBUNIT A"/>
    <property type="match status" value="1"/>
</dbReference>
<dbReference type="AlphaFoldDB" id="V4TLB1"/>
<gene>
    <name evidence="3" type="ORF">N177_0822</name>
</gene>
<dbReference type="Pfam" id="PF01425">
    <property type="entry name" value="Amidase"/>
    <property type="match status" value="1"/>
</dbReference>